<dbReference type="SUPFAM" id="SSF48452">
    <property type="entry name" value="TPR-like"/>
    <property type="match status" value="1"/>
</dbReference>
<dbReference type="InterPro" id="IPR011990">
    <property type="entry name" value="TPR-like_helical_dom_sf"/>
</dbReference>
<dbReference type="Pfam" id="PF13181">
    <property type="entry name" value="TPR_8"/>
    <property type="match status" value="1"/>
</dbReference>
<dbReference type="Pfam" id="PF00515">
    <property type="entry name" value="TPR_1"/>
    <property type="match status" value="1"/>
</dbReference>
<dbReference type="GO" id="GO:0031490">
    <property type="term" value="F:chromatin DNA binding"/>
    <property type="evidence" value="ECO:0007669"/>
    <property type="project" value="TreeGrafter"/>
</dbReference>
<keyword evidence="2" id="KW-0678">Repressor</keyword>
<keyword evidence="5" id="KW-0805">Transcription regulation</keyword>
<comment type="similarity">
    <text evidence="8">Belongs to the CYC8/SSN6 family.</text>
</comment>
<dbReference type="EMBL" id="ML014173">
    <property type="protein sequence ID" value="RKP01410.1"/>
    <property type="molecule type" value="Genomic_DNA"/>
</dbReference>
<evidence type="ECO:0000256" key="2">
    <source>
        <dbReference type="ARBA" id="ARBA00022491"/>
    </source>
</evidence>
<dbReference type="GO" id="GO:0000978">
    <property type="term" value="F:RNA polymerase II cis-regulatory region sequence-specific DNA binding"/>
    <property type="evidence" value="ECO:0007669"/>
    <property type="project" value="TreeGrafter"/>
</dbReference>
<feature type="repeat" description="TPR" evidence="9">
    <location>
        <begin position="150"/>
        <end position="183"/>
    </location>
</feature>
<dbReference type="PROSITE" id="PS50293">
    <property type="entry name" value="TPR_REGION"/>
    <property type="match status" value="2"/>
</dbReference>
<dbReference type="FunFam" id="1.25.40.10:FF:000078">
    <property type="entry name" value="Transcriptional corepressor Cyc8"/>
    <property type="match status" value="1"/>
</dbReference>
<dbReference type="PROSITE" id="PS50005">
    <property type="entry name" value="TPR"/>
    <property type="match status" value="7"/>
</dbReference>
<feature type="repeat" description="TPR" evidence="9">
    <location>
        <begin position="333"/>
        <end position="366"/>
    </location>
</feature>
<reference evidence="11" key="1">
    <citation type="journal article" date="2018" name="Nat. Microbiol.">
        <title>Leveraging single-cell genomics to expand the fungal tree of life.</title>
        <authorList>
            <person name="Ahrendt S.R."/>
            <person name="Quandt C.A."/>
            <person name="Ciobanu D."/>
            <person name="Clum A."/>
            <person name="Salamov A."/>
            <person name="Andreopoulos B."/>
            <person name="Cheng J.F."/>
            <person name="Woyke T."/>
            <person name="Pelin A."/>
            <person name="Henrissat B."/>
            <person name="Reynolds N.K."/>
            <person name="Benny G.L."/>
            <person name="Smith M.E."/>
            <person name="James T.Y."/>
            <person name="Grigoriev I.V."/>
        </authorList>
    </citation>
    <scope>NUCLEOTIDE SEQUENCE [LARGE SCALE GENOMIC DNA]</scope>
    <source>
        <strain evidence="11">ATCC 52028</strain>
    </source>
</reference>
<evidence type="ECO:0000256" key="6">
    <source>
        <dbReference type="ARBA" id="ARBA00023163"/>
    </source>
</evidence>
<evidence type="ECO:0000256" key="4">
    <source>
        <dbReference type="ARBA" id="ARBA00022803"/>
    </source>
</evidence>
<dbReference type="STRING" id="1555241.A0A4P9X8M2"/>
<dbReference type="GO" id="GO:0005634">
    <property type="term" value="C:nucleus"/>
    <property type="evidence" value="ECO:0007669"/>
    <property type="project" value="UniProtKB-SubCell"/>
</dbReference>
<dbReference type="FunFam" id="1.25.40.10:FF:000403">
    <property type="entry name" value="General transcriptional repressor, putative"/>
    <property type="match status" value="1"/>
</dbReference>
<protein>
    <submittedName>
        <fullName evidence="10">Uncharacterized protein</fullName>
    </submittedName>
</protein>
<dbReference type="AlphaFoldDB" id="A0A4P9X8M2"/>
<feature type="repeat" description="TPR" evidence="9">
    <location>
        <begin position="299"/>
        <end position="332"/>
    </location>
</feature>
<evidence type="ECO:0000256" key="7">
    <source>
        <dbReference type="ARBA" id="ARBA00023242"/>
    </source>
</evidence>
<accession>A0A4P9X8M2</accession>
<evidence type="ECO:0000256" key="8">
    <source>
        <dbReference type="ARBA" id="ARBA00061082"/>
    </source>
</evidence>
<dbReference type="SMART" id="SM00028">
    <property type="entry name" value="TPR"/>
    <property type="match status" value="10"/>
</dbReference>
<keyword evidence="4 9" id="KW-0802">TPR repeat</keyword>
<keyword evidence="6" id="KW-0804">Transcription</keyword>
<evidence type="ECO:0000256" key="3">
    <source>
        <dbReference type="ARBA" id="ARBA00022737"/>
    </source>
</evidence>
<comment type="subcellular location">
    <subcellularLocation>
        <location evidence="1">Nucleus</location>
    </subcellularLocation>
</comment>
<dbReference type="Pfam" id="PF13432">
    <property type="entry name" value="TPR_16"/>
    <property type="match status" value="2"/>
</dbReference>
<dbReference type="GO" id="GO:0000122">
    <property type="term" value="P:negative regulation of transcription by RNA polymerase II"/>
    <property type="evidence" value="ECO:0007669"/>
    <property type="project" value="TreeGrafter"/>
</dbReference>
<feature type="repeat" description="TPR" evidence="9">
    <location>
        <begin position="46"/>
        <end position="79"/>
    </location>
</feature>
<sequence>MSALAAAAGPSAGAATTATAPAGAGSAAAARAATPAVLQALSAKNEQTWIEVGTLAELMNDADHALSAYENALRHNPDSIPALTQIASLYRSREQYDKAIDAFQQILEMDGRNGEIWGAVGHCHLMLDELQKAYGAYQQALYHLQNPKEPKLWYGIGILYDRYGSYEHAEEAFSAVIRMEPHFEKANEIYFRLGIIYKQQGKYELSLSCFRYILNKPPKPLSEVDIWFQIGHVHEQNKEYGLARDAYERVLVATPHHAKVLQQLGWLYHQQYQSAAAFSNQDRAIQYLMRSLEVDTNDAQTWYLLGRCYMAQEKYNKAYDAYQQAVYRDGRNPTFWCSIGVLYYQINQFRDALDAYSRAIRLNPYISEVWYDLGTLYESCNNQVSDALDAYARALELDPNNPHIKQRLDLLRQQQ</sequence>
<dbReference type="GO" id="GO:0017053">
    <property type="term" value="C:transcription repressor complex"/>
    <property type="evidence" value="ECO:0007669"/>
    <property type="project" value="TreeGrafter"/>
</dbReference>
<keyword evidence="3" id="KW-0677">Repeat</keyword>
<name>A0A4P9X8M2_9FUNG</name>
<dbReference type="OrthoDB" id="418911at2759"/>
<proteinExistence type="inferred from homology"/>
<evidence type="ECO:0000313" key="11">
    <source>
        <dbReference type="Proteomes" id="UP000274922"/>
    </source>
</evidence>
<dbReference type="Proteomes" id="UP000274922">
    <property type="component" value="Unassembled WGS sequence"/>
</dbReference>
<gene>
    <name evidence="10" type="ORF">CXG81DRAFT_12034</name>
</gene>
<evidence type="ECO:0000256" key="1">
    <source>
        <dbReference type="ARBA" id="ARBA00004123"/>
    </source>
</evidence>
<keyword evidence="11" id="KW-1185">Reference proteome</keyword>
<feature type="repeat" description="TPR" evidence="9">
    <location>
        <begin position="187"/>
        <end position="220"/>
    </location>
</feature>
<dbReference type="PANTHER" id="PTHR14017:SF1">
    <property type="entry name" value="LD02225P"/>
    <property type="match status" value="1"/>
</dbReference>
<evidence type="ECO:0000313" key="10">
    <source>
        <dbReference type="EMBL" id="RKP01410.1"/>
    </source>
</evidence>
<keyword evidence="7" id="KW-0539">Nucleus</keyword>
<feature type="repeat" description="TPR" evidence="9">
    <location>
        <begin position="80"/>
        <end position="113"/>
    </location>
</feature>
<organism evidence="10 11">
    <name type="scientific">Caulochytrium protostelioides</name>
    <dbReference type="NCBI Taxonomy" id="1555241"/>
    <lineage>
        <taxon>Eukaryota</taxon>
        <taxon>Fungi</taxon>
        <taxon>Fungi incertae sedis</taxon>
        <taxon>Chytridiomycota</taxon>
        <taxon>Chytridiomycota incertae sedis</taxon>
        <taxon>Chytridiomycetes</taxon>
        <taxon>Caulochytriales</taxon>
        <taxon>Caulochytriaceae</taxon>
        <taxon>Caulochytrium</taxon>
    </lineage>
</organism>
<feature type="non-terminal residue" evidence="10">
    <location>
        <position position="415"/>
    </location>
</feature>
<feature type="repeat" description="TPR" evidence="9">
    <location>
        <begin position="224"/>
        <end position="257"/>
    </location>
</feature>
<dbReference type="InterPro" id="IPR019734">
    <property type="entry name" value="TPR_rpt"/>
</dbReference>
<dbReference type="Gene3D" id="1.25.40.10">
    <property type="entry name" value="Tetratricopeptide repeat domain"/>
    <property type="match status" value="3"/>
</dbReference>
<dbReference type="PANTHER" id="PTHR14017">
    <property type="entry name" value="LYSINE-SPECIFIC DEMETHYLASE"/>
    <property type="match status" value="1"/>
</dbReference>
<dbReference type="Pfam" id="PF14559">
    <property type="entry name" value="TPR_19"/>
    <property type="match status" value="1"/>
</dbReference>
<evidence type="ECO:0000256" key="5">
    <source>
        <dbReference type="ARBA" id="ARBA00023015"/>
    </source>
</evidence>
<evidence type="ECO:0000256" key="9">
    <source>
        <dbReference type="PROSITE-ProRule" id="PRU00339"/>
    </source>
</evidence>
<dbReference type="InterPro" id="IPR051630">
    <property type="entry name" value="Corepressor-Demethylase"/>
</dbReference>